<organism evidence="1 2">
    <name type="scientific">Vitis vinifera</name>
    <name type="common">Grape</name>
    <dbReference type="NCBI Taxonomy" id="29760"/>
    <lineage>
        <taxon>Eukaryota</taxon>
        <taxon>Viridiplantae</taxon>
        <taxon>Streptophyta</taxon>
        <taxon>Embryophyta</taxon>
        <taxon>Tracheophyta</taxon>
        <taxon>Spermatophyta</taxon>
        <taxon>Magnoliopsida</taxon>
        <taxon>eudicotyledons</taxon>
        <taxon>Gunneridae</taxon>
        <taxon>Pentapetalae</taxon>
        <taxon>rosids</taxon>
        <taxon>Vitales</taxon>
        <taxon>Vitaceae</taxon>
        <taxon>Viteae</taxon>
        <taxon>Vitis</taxon>
    </lineage>
</organism>
<dbReference type="AlphaFoldDB" id="A0A438DXQ7"/>
<dbReference type="Proteomes" id="UP000288805">
    <property type="component" value="Unassembled WGS sequence"/>
</dbReference>
<sequence length="165" mass="18715">MQAGKTLSERRWKAAFSPEGHLEMSRMLSRIQRGGGEQLEARSAFFEALMSGCKDDFLVKGVWRVVGPYKVVSFVLMAVWDKIPTILHLISKGKKSLIGVACARETMLHFIHSVHTGESIQQLEEKFGNFCLVVMIQRAHMRKESKYGNVEGRMLPELDLSDYDP</sequence>
<name>A0A438DXQ7_VITVI</name>
<accession>A0A438DXQ7</accession>
<evidence type="ECO:0000313" key="1">
    <source>
        <dbReference type="EMBL" id="RVW40273.1"/>
    </source>
</evidence>
<evidence type="ECO:0000313" key="2">
    <source>
        <dbReference type="Proteomes" id="UP000288805"/>
    </source>
</evidence>
<gene>
    <name evidence="1" type="ORF">CK203_082778</name>
</gene>
<proteinExistence type="predicted"/>
<reference evidence="1 2" key="1">
    <citation type="journal article" date="2018" name="PLoS Genet.">
        <title>Population sequencing reveals clonal diversity and ancestral inbreeding in the grapevine cultivar Chardonnay.</title>
        <authorList>
            <person name="Roach M.J."/>
            <person name="Johnson D.L."/>
            <person name="Bohlmann J."/>
            <person name="van Vuuren H.J."/>
            <person name="Jones S.J."/>
            <person name="Pretorius I.S."/>
            <person name="Schmidt S.A."/>
            <person name="Borneman A.R."/>
        </authorList>
    </citation>
    <scope>NUCLEOTIDE SEQUENCE [LARGE SCALE GENOMIC DNA]</scope>
    <source>
        <strain evidence="2">cv. Chardonnay</strain>
        <tissue evidence="1">Leaf</tissue>
    </source>
</reference>
<comment type="caution">
    <text evidence="1">The sequence shown here is derived from an EMBL/GenBank/DDBJ whole genome shotgun (WGS) entry which is preliminary data.</text>
</comment>
<protein>
    <submittedName>
        <fullName evidence="1">Uncharacterized protein</fullName>
    </submittedName>
</protein>
<dbReference type="EMBL" id="QGNW01001462">
    <property type="protein sequence ID" value="RVW40273.1"/>
    <property type="molecule type" value="Genomic_DNA"/>
</dbReference>